<dbReference type="SUPFAM" id="SSF55073">
    <property type="entry name" value="Nucleotide cyclase"/>
    <property type="match status" value="1"/>
</dbReference>
<gene>
    <name evidence="5" type="ORF">G3446_09555</name>
</gene>
<dbReference type="SMART" id="SM00086">
    <property type="entry name" value="PAC"/>
    <property type="match status" value="1"/>
</dbReference>
<dbReference type="Pfam" id="PF00563">
    <property type="entry name" value="EAL"/>
    <property type="match status" value="1"/>
</dbReference>
<dbReference type="RefSeq" id="WP_164452603.1">
    <property type="nucleotide sequence ID" value="NZ_JAAIJQ010000022.1"/>
</dbReference>
<accession>A0A6M0JX61</accession>
<dbReference type="InterPro" id="IPR001610">
    <property type="entry name" value="PAC"/>
</dbReference>
<dbReference type="SMART" id="SM00267">
    <property type="entry name" value="GGDEF"/>
    <property type="match status" value="1"/>
</dbReference>
<dbReference type="Gene3D" id="3.20.20.450">
    <property type="entry name" value="EAL domain"/>
    <property type="match status" value="1"/>
</dbReference>
<name>A0A6M0JX61_9GAMM</name>
<dbReference type="InterPro" id="IPR000160">
    <property type="entry name" value="GGDEF_dom"/>
</dbReference>
<evidence type="ECO:0000313" key="5">
    <source>
        <dbReference type="EMBL" id="NEV62132.1"/>
    </source>
</evidence>
<dbReference type="SMART" id="SM00052">
    <property type="entry name" value="EAL"/>
    <property type="match status" value="1"/>
</dbReference>
<dbReference type="NCBIfam" id="TIGR00229">
    <property type="entry name" value="sensory_box"/>
    <property type="match status" value="1"/>
</dbReference>
<dbReference type="InterPro" id="IPR013656">
    <property type="entry name" value="PAS_4"/>
</dbReference>
<dbReference type="Gene3D" id="3.30.450.20">
    <property type="entry name" value="PAS domain"/>
    <property type="match status" value="2"/>
</dbReference>
<dbReference type="PANTHER" id="PTHR44757:SF2">
    <property type="entry name" value="BIOFILM ARCHITECTURE MAINTENANCE PROTEIN MBAA"/>
    <property type="match status" value="1"/>
</dbReference>
<dbReference type="InterPro" id="IPR052155">
    <property type="entry name" value="Biofilm_reg_signaling"/>
</dbReference>
<feature type="domain" description="PAC" evidence="2">
    <location>
        <begin position="229"/>
        <end position="281"/>
    </location>
</feature>
<dbReference type="PROSITE" id="PS50887">
    <property type="entry name" value="GGDEF"/>
    <property type="match status" value="1"/>
</dbReference>
<keyword evidence="6" id="KW-1185">Reference proteome</keyword>
<dbReference type="Pfam" id="PF13426">
    <property type="entry name" value="PAS_9"/>
    <property type="match status" value="1"/>
</dbReference>
<dbReference type="InterPro" id="IPR035919">
    <property type="entry name" value="EAL_sf"/>
</dbReference>
<evidence type="ECO:0000313" key="6">
    <source>
        <dbReference type="Proteomes" id="UP000483379"/>
    </source>
</evidence>
<dbReference type="PANTHER" id="PTHR44757">
    <property type="entry name" value="DIGUANYLATE CYCLASE DGCP"/>
    <property type="match status" value="1"/>
</dbReference>
<dbReference type="CDD" id="cd01949">
    <property type="entry name" value="GGDEF"/>
    <property type="match status" value="1"/>
</dbReference>
<dbReference type="PROSITE" id="PS50883">
    <property type="entry name" value="EAL"/>
    <property type="match status" value="1"/>
</dbReference>
<sequence>MTKAQQATRDCGASLYGQGFAIELMHQLVVPAFVIDAEGRVIVWNQACERLTGMRARDVLGTREHWRAFYDAPRPCLADLILAGRDGEIERLYPEHVLDASEAHEAHAENWCVMPLRGVECYLALDARAIRDAEGRVIAVVETLRDQTARCRAESRLRLIASVFESSQEGILITDPRKRILDVNAAFTRMTGYSREEVLGKTPGILRSGLQDACFYEQMWRQLERDGHWQGEIWNRKKSGEVFPETLHINAVKDDQGGISHYIGTFLDITDLKTTQQRLVSLSHYDPLTDLPNRVLLVRRLHQAMARALRFERLVAICSLDLDDFKRVNDKYGHEAGNALLVKVANRLRGTMRVYDVAGRLGGDEFVLLLTDLLSADELDEILGRIFTQVTRPYDVGDLAIRVSASIGVTLYPLDDSDPDTLLRHADHSMYQAKQLGRNRYQLFDMEAAKDLRARHQELERLRLALRQGELRLHYQPKVNMRTGQVIGVEALIRWQRDADTLVAPGDFLPVAEHSPLIVDIGEWVLGEAIAQAMRWRDQELDLVISVNIAARHFQHPGFLAGLKRILARHPQMPPDRLELEILESTALEDVVRMRALMAECQAIGVRFALDDFGTGYSSLSYLKQLPADTLKVDRSFVRDMLDDQDDLALVEGVIGLAAIFRKQVVAEGVETPEQGLVLMRQGCDYAQGFGIARPMPPDQVAAWISSYRPDWKWALLGDRRCRSQDMPLMLARYEYSRWITRLVEGVERREPCGEMLRGEELPSPQFVVWLKGEGRRYYGRLPEYTELRYLHHELLRACAMASEAVNLGDDGVAAAVCEELRELERRILTMIQSLQRSAAIP</sequence>
<feature type="domain" description="PAC" evidence="2">
    <location>
        <begin position="107"/>
        <end position="159"/>
    </location>
</feature>
<dbReference type="InterPro" id="IPR001633">
    <property type="entry name" value="EAL_dom"/>
</dbReference>
<feature type="domain" description="EAL" evidence="3">
    <location>
        <begin position="455"/>
        <end position="709"/>
    </location>
</feature>
<dbReference type="SMART" id="SM00091">
    <property type="entry name" value="PAS"/>
    <property type="match status" value="2"/>
</dbReference>
<dbReference type="InterPro" id="IPR029787">
    <property type="entry name" value="Nucleotide_cyclase"/>
</dbReference>
<reference evidence="5 6" key="1">
    <citation type="submission" date="2020-02" db="EMBL/GenBank/DDBJ databases">
        <title>Genome sequences of Thiorhodococcus mannitoliphagus and Thiorhodococcus minor, purple sulfur photosynthetic bacteria in the gammaproteobacterial family, Chromatiaceae.</title>
        <authorList>
            <person name="Aviles F.A."/>
            <person name="Meyer T.E."/>
            <person name="Kyndt J.A."/>
        </authorList>
    </citation>
    <scope>NUCLEOTIDE SEQUENCE [LARGE SCALE GENOMIC DNA]</scope>
    <source>
        <strain evidence="5 6">DSM 11518</strain>
    </source>
</reference>
<dbReference type="InterPro" id="IPR000700">
    <property type="entry name" value="PAS-assoc_C"/>
</dbReference>
<dbReference type="PROSITE" id="PS50112">
    <property type="entry name" value="PAS"/>
    <property type="match status" value="2"/>
</dbReference>
<dbReference type="Pfam" id="PF08448">
    <property type="entry name" value="PAS_4"/>
    <property type="match status" value="1"/>
</dbReference>
<dbReference type="PROSITE" id="PS50113">
    <property type="entry name" value="PAC"/>
    <property type="match status" value="2"/>
</dbReference>
<dbReference type="CDD" id="cd01948">
    <property type="entry name" value="EAL"/>
    <property type="match status" value="1"/>
</dbReference>
<evidence type="ECO:0000259" key="3">
    <source>
        <dbReference type="PROSITE" id="PS50883"/>
    </source>
</evidence>
<dbReference type="InterPro" id="IPR043128">
    <property type="entry name" value="Rev_trsase/Diguanyl_cyclase"/>
</dbReference>
<dbReference type="Proteomes" id="UP000483379">
    <property type="component" value="Unassembled WGS sequence"/>
</dbReference>
<dbReference type="NCBIfam" id="TIGR00254">
    <property type="entry name" value="GGDEF"/>
    <property type="match status" value="1"/>
</dbReference>
<dbReference type="EMBL" id="JAAIJQ010000022">
    <property type="protein sequence ID" value="NEV62132.1"/>
    <property type="molecule type" value="Genomic_DNA"/>
</dbReference>
<dbReference type="SUPFAM" id="SSF141868">
    <property type="entry name" value="EAL domain-like"/>
    <property type="match status" value="1"/>
</dbReference>
<evidence type="ECO:0000259" key="1">
    <source>
        <dbReference type="PROSITE" id="PS50112"/>
    </source>
</evidence>
<evidence type="ECO:0000259" key="4">
    <source>
        <dbReference type="PROSITE" id="PS50887"/>
    </source>
</evidence>
<feature type="domain" description="PAS" evidence="1">
    <location>
        <begin position="156"/>
        <end position="202"/>
    </location>
</feature>
<proteinExistence type="predicted"/>
<feature type="domain" description="GGDEF" evidence="4">
    <location>
        <begin position="313"/>
        <end position="446"/>
    </location>
</feature>
<comment type="caution">
    <text evidence="5">The sequence shown here is derived from an EMBL/GenBank/DDBJ whole genome shotgun (WGS) entry which is preliminary data.</text>
</comment>
<dbReference type="InterPro" id="IPR000014">
    <property type="entry name" value="PAS"/>
</dbReference>
<dbReference type="Gene3D" id="3.30.70.270">
    <property type="match status" value="1"/>
</dbReference>
<dbReference type="CDD" id="cd00130">
    <property type="entry name" value="PAS"/>
    <property type="match status" value="2"/>
</dbReference>
<dbReference type="SUPFAM" id="SSF55785">
    <property type="entry name" value="PYP-like sensor domain (PAS domain)"/>
    <property type="match status" value="2"/>
</dbReference>
<evidence type="ECO:0000259" key="2">
    <source>
        <dbReference type="PROSITE" id="PS50113"/>
    </source>
</evidence>
<feature type="domain" description="PAS" evidence="1">
    <location>
        <begin position="23"/>
        <end position="61"/>
    </location>
</feature>
<organism evidence="5 6">
    <name type="scientific">Thiorhodococcus minor</name>
    <dbReference type="NCBI Taxonomy" id="57489"/>
    <lineage>
        <taxon>Bacteria</taxon>
        <taxon>Pseudomonadati</taxon>
        <taxon>Pseudomonadota</taxon>
        <taxon>Gammaproteobacteria</taxon>
        <taxon>Chromatiales</taxon>
        <taxon>Chromatiaceae</taxon>
        <taxon>Thiorhodococcus</taxon>
    </lineage>
</organism>
<dbReference type="InterPro" id="IPR035965">
    <property type="entry name" value="PAS-like_dom_sf"/>
</dbReference>
<protein>
    <submittedName>
        <fullName evidence="5">EAL domain-containing protein</fullName>
    </submittedName>
</protein>
<dbReference type="AlphaFoldDB" id="A0A6M0JX61"/>
<dbReference type="Pfam" id="PF00990">
    <property type="entry name" value="GGDEF"/>
    <property type="match status" value="1"/>
</dbReference>